<dbReference type="InParanoid" id="A0A6I9RYX8"/>
<organism evidence="2 3">
    <name type="scientific">Elaeis guineensis var. tenera</name>
    <name type="common">Oil palm</name>
    <dbReference type="NCBI Taxonomy" id="51953"/>
    <lineage>
        <taxon>Eukaryota</taxon>
        <taxon>Viridiplantae</taxon>
        <taxon>Streptophyta</taxon>
        <taxon>Embryophyta</taxon>
        <taxon>Tracheophyta</taxon>
        <taxon>Spermatophyta</taxon>
        <taxon>Magnoliopsida</taxon>
        <taxon>Liliopsida</taxon>
        <taxon>Arecaceae</taxon>
        <taxon>Arecoideae</taxon>
        <taxon>Cocoseae</taxon>
        <taxon>Elaeidinae</taxon>
        <taxon>Elaeis</taxon>
    </lineage>
</organism>
<feature type="compositionally biased region" description="Gly residues" evidence="1">
    <location>
        <begin position="11"/>
        <end position="31"/>
    </location>
</feature>
<evidence type="ECO:0000313" key="3">
    <source>
        <dbReference type="RefSeq" id="XP_010934864.1"/>
    </source>
</evidence>
<keyword evidence="2" id="KW-1185">Reference proteome</keyword>
<feature type="compositionally biased region" description="Gly residues" evidence="1">
    <location>
        <begin position="182"/>
        <end position="212"/>
    </location>
</feature>
<feature type="compositionally biased region" description="Low complexity" evidence="1">
    <location>
        <begin position="41"/>
        <end position="50"/>
    </location>
</feature>
<evidence type="ECO:0000256" key="1">
    <source>
        <dbReference type="SAM" id="MobiDB-lite"/>
    </source>
</evidence>
<gene>
    <name evidence="3" type="primary">LOC105054917</name>
</gene>
<accession>A0A6I9RYX8</accession>
<dbReference type="AlphaFoldDB" id="A0A6I9RYX8"/>
<name>A0A6I9RYX8_ELAGV</name>
<dbReference type="Proteomes" id="UP000504607">
    <property type="component" value="Chromosome 12"/>
</dbReference>
<feature type="compositionally biased region" description="Low complexity" evidence="1">
    <location>
        <begin position="57"/>
        <end position="77"/>
    </location>
</feature>
<reference evidence="3" key="1">
    <citation type="submission" date="2025-08" db="UniProtKB">
        <authorList>
            <consortium name="RefSeq"/>
        </authorList>
    </citation>
    <scope>IDENTIFICATION</scope>
</reference>
<evidence type="ECO:0000313" key="2">
    <source>
        <dbReference type="Proteomes" id="UP000504607"/>
    </source>
</evidence>
<protein>
    <submittedName>
        <fullName evidence="3">Uncharacterized protein LOC105054917</fullName>
    </submittedName>
</protein>
<feature type="region of interest" description="Disordered" evidence="1">
    <location>
        <begin position="1"/>
        <end position="77"/>
    </location>
</feature>
<proteinExistence type="predicted"/>
<dbReference type="RefSeq" id="XP_010934864.1">
    <property type="nucleotide sequence ID" value="XM_010936562.1"/>
</dbReference>
<sequence length="212" mass="20993">MQLAAKKKRGGSGGSCSGFKGGGGGPNSGSGEGDDEGGGVSVRRLGLRSLQSPKDGAATTDHAAPSTAPSASAASKRTTTLLPTNDEFMSLFAAAVIGAISSLRSVKKEDPAGLEVMIGALFGLRLDDMESILDCLLGLAEEMKGDQALKIAMEALGNVEMLKSTVRGATMLLAEKRKRDGSGGSCSGSKGGGKGPDSGSGEGDGEGGGVSV</sequence>
<feature type="compositionally biased region" description="Basic residues" evidence="1">
    <location>
        <begin position="1"/>
        <end position="10"/>
    </location>
</feature>
<feature type="region of interest" description="Disordered" evidence="1">
    <location>
        <begin position="173"/>
        <end position="212"/>
    </location>
</feature>